<organism evidence="4">
    <name type="scientific">Caldiarchaeum subterraneum</name>
    <dbReference type="NCBI Taxonomy" id="311458"/>
    <lineage>
        <taxon>Archaea</taxon>
        <taxon>Nitrososphaerota</taxon>
        <taxon>Candidatus Caldarchaeales</taxon>
        <taxon>Candidatus Caldarchaeaceae</taxon>
        <taxon>Candidatus Caldarchaeum</taxon>
    </lineage>
</organism>
<dbReference type="InterPro" id="IPR001509">
    <property type="entry name" value="Epimerase_deHydtase"/>
</dbReference>
<comment type="similarity">
    <text evidence="1">Belongs to the NAD(P)-dependent epimerase/dehydratase family.</text>
</comment>
<dbReference type="EMBL" id="DTAD01000086">
    <property type="protein sequence ID" value="HGN91044.1"/>
    <property type="molecule type" value="Genomic_DNA"/>
</dbReference>
<dbReference type="SUPFAM" id="SSF51735">
    <property type="entry name" value="NAD(P)-binding Rossmann-fold domains"/>
    <property type="match status" value="1"/>
</dbReference>
<dbReference type="Gene3D" id="3.40.50.720">
    <property type="entry name" value="NAD(P)-binding Rossmann-like Domain"/>
    <property type="match status" value="1"/>
</dbReference>
<evidence type="ECO:0000313" key="3">
    <source>
        <dbReference type="EMBL" id="HGL40055.1"/>
    </source>
</evidence>
<evidence type="ECO:0000259" key="2">
    <source>
        <dbReference type="Pfam" id="PF01370"/>
    </source>
</evidence>
<dbReference type="EMBL" id="DTCM01000003">
    <property type="protein sequence ID" value="HGL40055.1"/>
    <property type="molecule type" value="Genomic_DNA"/>
</dbReference>
<feature type="domain" description="NAD-dependent epimerase/dehydratase" evidence="2">
    <location>
        <begin position="3"/>
        <end position="241"/>
    </location>
</feature>
<sequence>MTVLVTGATGFIGAWVARNLHKKGVKFILSDIRFDTSRLKYLIDNPESLPFITLDLRNASDLDKVLREHDVERIIHLAALQIPQCRADPVNGGLVNVVGFLKIFEAAKKYGGVKNIAYASSFAVYGPQELYGEKPLNEDAPLKPTTHYGAFKVCNELSAYAYWVENGIPSVGLRPHTVYGFGRDVGVTSDVTTALKAAILKKPFKIRFGGKVSMQYAADVAEAFVAAAFANPSGAKVYNLGGPVVSVSEVVDTICKIVPDACELISHADSPLPVAYAVDDTAFRREIKDMSYTSVKDGLMETYEIYQRVKAAGELVLPQQ</sequence>
<dbReference type="AlphaFoldDB" id="A0A7C4E0L6"/>
<protein>
    <submittedName>
        <fullName evidence="4">NAD(P)-dependent oxidoreductase</fullName>
    </submittedName>
</protein>
<name>A0A7C4E0L6_CALS0</name>
<dbReference type="PANTHER" id="PTHR43000">
    <property type="entry name" value="DTDP-D-GLUCOSE 4,6-DEHYDRATASE-RELATED"/>
    <property type="match status" value="1"/>
</dbReference>
<gene>
    <name evidence="4" type="ORF">ENT82_08000</name>
    <name evidence="3" type="ORF">ENU43_00060</name>
</gene>
<evidence type="ECO:0000313" key="4">
    <source>
        <dbReference type="EMBL" id="HGN91044.1"/>
    </source>
</evidence>
<evidence type="ECO:0000256" key="1">
    <source>
        <dbReference type="ARBA" id="ARBA00007637"/>
    </source>
</evidence>
<dbReference type="Pfam" id="PF01370">
    <property type="entry name" value="Epimerase"/>
    <property type="match status" value="1"/>
</dbReference>
<accession>A0A7C4E0L6</accession>
<proteinExistence type="inferred from homology"/>
<dbReference type="CDD" id="cd08946">
    <property type="entry name" value="SDR_e"/>
    <property type="match status" value="1"/>
</dbReference>
<comment type="caution">
    <text evidence="4">The sequence shown here is derived from an EMBL/GenBank/DDBJ whole genome shotgun (WGS) entry which is preliminary data.</text>
</comment>
<dbReference type="InterPro" id="IPR036291">
    <property type="entry name" value="NAD(P)-bd_dom_sf"/>
</dbReference>
<reference evidence="4" key="1">
    <citation type="journal article" date="2020" name="mSystems">
        <title>Genome- and Community-Level Interaction Insights into Carbon Utilization and Element Cycling Functions of Hydrothermarchaeota in Hydrothermal Sediment.</title>
        <authorList>
            <person name="Zhou Z."/>
            <person name="Liu Y."/>
            <person name="Xu W."/>
            <person name="Pan J."/>
            <person name="Luo Z.H."/>
            <person name="Li M."/>
        </authorList>
    </citation>
    <scope>NUCLEOTIDE SEQUENCE [LARGE SCALE GENOMIC DNA]</scope>
    <source>
        <strain evidence="4">SpSt-613</strain>
        <strain evidence="3">SpSt-669</strain>
    </source>
</reference>